<keyword evidence="4 7" id="KW-0812">Transmembrane</keyword>
<dbReference type="Proteomes" id="UP000199220">
    <property type="component" value="Unassembled WGS sequence"/>
</dbReference>
<evidence type="ECO:0000256" key="3">
    <source>
        <dbReference type="ARBA" id="ARBA00022475"/>
    </source>
</evidence>
<dbReference type="Gene3D" id="1.10.3720.10">
    <property type="entry name" value="MetI-like"/>
    <property type="match status" value="1"/>
</dbReference>
<keyword evidence="2 7" id="KW-0813">Transport</keyword>
<dbReference type="EMBL" id="FNTX01000002">
    <property type="protein sequence ID" value="SEE65625.1"/>
    <property type="molecule type" value="Genomic_DNA"/>
</dbReference>
<keyword evidence="6 7" id="KW-0472">Membrane</keyword>
<proteinExistence type="inferred from homology"/>
<keyword evidence="5 7" id="KW-1133">Transmembrane helix</keyword>
<dbReference type="InterPro" id="IPR035906">
    <property type="entry name" value="MetI-like_sf"/>
</dbReference>
<comment type="subcellular location">
    <subcellularLocation>
        <location evidence="1 7">Cell membrane</location>
        <topology evidence="1 7">Multi-pass membrane protein</topology>
    </subcellularLocation>
</comment>
<evidence type="ECO:0000256" key="2">
    <source>
        <dbReference type="ARBA" id="ARBA00022448"/>
    </source>
</evidence>
<dbReference type="AlphaFoldDB" id="A0A1H5KLG9"/>
<organism evidence="9 10">
    <name type="scientific">Ruania alba</name>
    <dbReference type="NCBI Taxonomy" id="648782"/>
    <lineage>
        <taxon>Bacteria</taxon>
        <taxon>Bacillati</taxon>
        <taxon>Actinomycetota</taxon>
        <taxon>Actinomycetes</taxon>
        <taxon>Micrococcales</taxon>
        <taxon>Ruaniaceae</taxon>
        <taxon>Ruania</taxon>
    </lineage>
</organism>
<feature type="transmembrane region" description="Helical" evidence="7">
    <location>
        <begin position="12"/>
        <end position="32"/>
    </location>
</feature>
<evidence type="ECO:0000256" key="4">
    <source>
        <dbReference type="ARBA" id="ARBA00022692"/>
    </source>
</evidence>
<keyword evidence="3" id="KW-1003">Cell membrane</keyword>
<feature type="transmembrane region" description="Helical" evidence="7">
    <location>
        <begin position="107"/>
        <end position="127"/>
    </location>
</feature>
<dbReference type="PANTHER" id="PTHR43744">
    <property type="entry name" value="ABC TRANSPORTER PERMEASE PROTEIN MG189-RELATED-RELATED"/>
    <property type="match status" value="1"/>
</dbReference>
<dbReference type="GO" id="GO:0055085">
    <property type="term" value="P:transmembrane transport"/>
    <property type="evidence" value="ECO:0007669"/>
    <property type="project" value="InterPro"/>
</dbReference>
<feature type="transmembrane region" description="Helical" evidence="7">
    <location>
        <begin position="139"/>
        <end position="159"/>
    </location>
</feature>
<dbReference type="CDD" id="cd06261">
    <property type="entry name" value="TM_PBP2"/>
    <property type="match status" value="1"/>
</dbReference>
<keyword evidence="10" id="KW-1185">Reference proteome</keyword>
<sequence length="282" mass="30392">MKGYRFRRTRIAVLLVLIVCAVNTLFPILYAISGSFKTLPELSNAGSRLIPNDPTFQNYLDALTEANFFQAFTNSVMVTVSATVIGTIAAAMCGYAFARKMVPGSKLLLVLMGAGIFLGAGTATIYPRYVMAQALEINNLVGVVVLQLAEITLLTTFLVRAYCLDMGEEVEHAAMIDGCGTFGAFWHVGIPSMRPILTTAAVLTFQWSWNSFQVPLVFTLSRPELQTLTVSVFAIKSAGGDGFGQYTILLAGAVMAVLPIVVVYIIAQRYFMDGLTAGALKG</sequence>
<dbReference type="PROSITE" id="PS50928">
    <property type="entry name" value="ABC_TM1"/>
    <property type="match status" value="1"/>
</dbReference>
<evidence type="ECO:0000256" key="5">
    <source>
        <dbReference type="ARBA" id="ARBA00022989"/>
    </source>
</evidence>
<keyword evidence="9" id="KW-0762">Sugar transport</keyword>
<dbReference type="OrthoDB" id="5138956at2"/>
<feature type="transmembrane region" description="Helical" evidence="7">
    <location>
        <begin position="76"/>
        <end position="98"/>
    </location>
</feature>
<evidence type="ECO:0000313" key="10">
    <source>
        <dbReference type="Proteomes" id="UP000199220"/>
    </source>
</evidence>
<evidence type="ECO:0000256" key="7">
    <source>
        <dbReference type="RuleBase" id="RU363032"/>
    </source>
</evidence>
<reference evidence="10" key="1">
    <citation type="submission" date="2016-10" db="EMBL/GenBank/DDBJ databases">
        <authorList>
            <person name="Varghese N."/>
            <person name="Submissions S."/>
        </authorList>
    </citation>
    <scope>NUCLEOTIDE SEQUENCE [LARGE SCALE GENOMIC DNA]</scope>
    <source>
        <strain evidence="10">DSM 21368</strain>
    </source>
</reference>
<dbReference type="SUPFAM" id="SSF161098">
    <property type="entry name" value="MetI-like"/>
    <property type="match status" value="1"/>
</dbReference>
<dbReference type="PANTHER" id="PTHR43744:SF12">
    <property type="entry name" value="ABC TRANSPORTER PERMEASE PROTEIN MG189-RELATED"/>
    <property type="match status" value="1"/>
</dbReference>
<dbReference type="InterPro" id="IPR000515">
    <property type="entry name" value="MetI-like"/>
</dbReference>
<protein>
    <submittedName>
        <fullName evidence="9">Multiple sugar transport system permease protein</fullName>
    </submittedName>
</protein>
<feature type="transmembrane region" description="Helical" evidence="7">
    <location>
        <begin position="246"/>
        <end position="267"/>
    </location>
</feature>
<feature type="domain" description="ABC transmembrane type-1" evidence="8">
    <location>
        <begin position="72"/>
        <end position="267"/>
    </location>
</feature>
<evidence type="ECO:0000256" key="1">
    <source>
        <dbReference type="ARBA" id="ARBA00004651"/>
    </source>
</evidence>
<dbReference type="Pfam" id="PF00528">
    <property type="entry name" value="BPD_transp_1"/>
    <property type="match status" value="1"/>
</dbReference>
<accession>A0A1H5KLG9</accession>
<name>A0A1H5KLG9_9MICO</name>
<dbReference type="STRING" id="648782.SAMN04488554_2332"/>
<evidence type="ECO:0000259" key="8">
    <source>
        <dbReference type="PROSITE" id="PS50928"/>
    </source>
</evidence>
<gene>
    <name evidence="9" type="ORF">SAMN04488554_2332</name>
</gene>
<comment type="similarity">
    <text evidence="7">Belongs to the binding-protein-dependent transport system permease family.</text>
</comment>
<evidence type="ECO:0000313" key="9">
    <source>
        <dbReference type="EMBL" id="SEE65625.1"/>
    </source>
</evidence>
<evidence type="ECO:0000256" key="6">
    <source>
        <dbReference type="ARBA" id="ARBA00023136"/>
    </source>
</evidence>
<dbReference type="GO" id="GO:0005886">
    <property type="term" value="C:plasma membrane"/>
    <property type="evidence" value="ECO:0007669"/>
    <property type="project" value="UniProtKB-SubCell"/>
</dbReference>